<sequence length="329" mass="36675">MLTASEGPFRLGFSSFPDLSKYRNGSIHYEYWLEDDDETQHGPILRSFKRGSPGYCPDVWSYSIKEFPLRELAVRHGISQYWALPICQLDGSPQLQHCFGVLECVAGTTSSSLVTAFDRIFNALTPLGLTCPGSHPNKCYKLDIQDKAETFKTLFADTTLDDVIQQCGKRLEDAAAALVVTGPTLTCVPNTSSEPVEGEFKESEIKCYPNINLAEQEAVAGNSVSTGTAKGTNIQRGNNETDDIYTMIVRATFKEDTVKFPISSDSGIEDLRRELDESFELIGEKFKIKYVEEGGWIMKARNKDLRYHMDTLRSSGKNVMNLSVFPSTL</sequence>
<dbReference type="InterPro" id="IPR000270">
    <property type="entry name" value="PB1_dom"/>
</dbReference>
<dbReference type="SMART" id="SM00666">
    <property type="entry name" value="PB1"/>
    <property type="match status" value="1"/>
</dbReference>
<dbReference type="EMBL" id="OX459119">
    <property type="protein sequence ID" value="CAI9095869.1"/>
    <property type="molecule type" value="Genomic_DNA"/>
</dbReference>
<dbReference type="GO" id="GO:0003700">
    <property type="term" value="F:DNA-binding transcription factor activity"/>
    <property type="evidence" value="ECO:0007669"/>
    <property type="project" value="InterPro"/>
</dbReference>
<dbReference type="InterPro" id="IPR053793">
    <property type="entry name" value="PB1-like"/>
</dbReference>
<accession>A0AAV1CJH7</accession>
<organism evidence="2 3">
    <name type="scientific">Oldenlandia corymbosa var. corymbosa</name>
    <dbReference type="NCBI Taxonomy" id="529605"/>
    <lineage>
        <taxon>Eukaryota</taxon>
        <taxon>Viridiplantae</taxon>
        <taxon>Streptophyta</taxon>
        <taxon>Embryophyta</taxon>
        <taxon>Tracheophyta</taxon>
        <taxon>Spermatophyta</taxon>
        <taxon>Magnoliopsida</taxon>
        <taxon>eudicotyledons</taxon>
        <taxon>Gunneridae</taxon>
        <taxon>Pentapetalae</taxon>
        <taxon>asterids</taxon>
        <taxon>lamiids</taxon>
        <taxon>Gentianales</taxon>
        <taxon>Rubiaceae</taxon>
        <taxon>Rubioideae</taxon>
        <taxon>Spermacoceae</taxon>
        <taxon>Hedyotis-Oldenlandia complex</taxon>
        <taxon>Oldenlandia</taxon>
    </lineage>
</organism>
<name>A0AAV1CJH7_OLDCO</name>
<keyword evidence="3" id="KW-1185">Reference proteome</keyword>
<dbReference type="SUPFAM" id="SSF54277">
    <property type="entry name" value="CAD &amp; PB1 domains"/>
    <property type="match status" value="1"/>
</dbReference>
<protein>
    <submittedName>
        <fullName evidence="2">OLC1v1031898C1</fullName>
    </submittedName>
</protein>
<evidence type="ECO:0000313" key="3">
    <source>
        <dbReference type="Proteomes" id="UP001161247"/>
    </source>
</evidence>
<dbReference type="PROSITE" id="PS51745">
    <property type="entry name" value="PB1"/>
    <property type="match status" value="1"/>
</dbReference>
<gene>
    <name evidence="2" type="ORF">OLC1_LOCUS6748</name>
</gene>
<evidence type="ECO:0000259" key="1">
    <source>
        <dbReference type="PROSITE" id="PS51745"/>
    </source>
</evidence>
<dbReference type="Pfam" id="PF00564">
    <property type="entry name" value="PB1"/>
    <property type="match status" value="1"/>
</dbReference>
<proteinExistence type="predicted"/>
<dbReference type="PANTHER" id="PTHR32002:SF62">
    <property type="entry name" value="PROTEIN NLP6-LIKE ISOFORM X1"/>
    <property type="match status" value="1"/>
</dbReference>
<dbReference type="AlphaFoldDB" id="A0AAV1CJH7"/>
<dbReference type="PANTHER" id="PTHR32002">
    <property type="entry name" value="PROTEIN NLP8"/>
    <property type="match status" value="1"/>
</dbReference>
<feature type="domain" description="PB1" evidence="1">
    <location>
        <begin position="246"/>
        <end position="327"/>
    </location>
</feature>
<reference evidence="2" key="1">
    <citation type="submission" date="2023-03" db="EMBL/GenBank/DDBJ databases">
        <authorList>
            <person name="Julca I."/>
        </authorList>
    </citation>
    <scope>NUCLEOTIDE SEQUENCE</scope>
</reference>
<evidence type="ECO:0000313" key="2">
    <source>
        <dbReference type="EMBL" id="CAI9095869.1"/>
    </source>
</evidence>
<dbReference type="Gene3D" id="3.10.20.90">
    <property type="entry name" value="Phosphatidylinositol 3-kinase Catalytic Subunit, Chain A, domain 1"/>
    <property type="match status" value="1"/>
</dbReference>
<dbReference type="InterPro" id="IPR045012">
    <property type="entry name" value="NLP"/>
</dbReference>
<dbReference type="Proteomes" id="UP001161247">
    <property type="component" value="Chromosome 2"/>
</dbReference>